<evidence type="ECO:0008006" key="6">
    <source>
        <dbReference type="Google" id="ProtNLM"/>
    </source>
</evidence>
<dbReference type="SUPFAM" id="SSF100920">
    <property type="entry name" value="Heat shock protein 70kD (HSP70), peptide-binding domain"/>
    <property type="match status" value="1"/>
</dbReference>
<keyword evidence="2" id="KW-0547">Nucleotide-binding</keyword>
<dbReference type="InterPro" id="IPR029048">
    <property type="entry name" value="HSP70_C_sf"/>
</dbReference>
<dbReference type="PANTHER" id="PTHR19375">
    <property type="entry name" value="HEAT SHOCK PROTEIN 70KDA"/>
    <property type="match status" value="1"/>
</dbReference>
<dbReference type="GO" id="GO:0005524">
    <property type="term" value="F:ATP binding"/>
    <property type="evidence" value="ECO:0007669"/>
    <property type="project" value="UniProtKB-KW"/>
</dbReference>
<dbReference type="PRINTS" id="PR00301">
    <property type="entry name" value="HEATSHOCK70"/>
</dbReference>
<protein>
    <recommendedName>
        <fullName evidence="6">Chaperone</fullName>
    </recommendedName>
</protein>
<dbReference type="InterPro" id="IPR013126">
    <property type="entry name" value="Hsp_70_fam"/>
</dbReference>
<dbReference type="Gene3D" id="3.90.640.10">
    <property type="entry name" value="Actin, Chain A, domain 4"/>
    <property type="match status" value="1"/>
</dbReference>
<dbReference type="Pfam" id="PF00012">
    <property type="entry name" value="HSP70"/>
    <property type="match status" value="1"/>
</dbReference>
<dbReference type="EMBL" id="MN740154">
    <property type="protein sequence ID" value="QHT90510.1"/>
    <property type="molecule type" value="Genomic_DNA"/>
</dbReference>
<evidence type="ECO:0000256" key="4">
    <source>
        <dbReference type="SAM" id="MobiDB-lite"/>
    </source>
</evidence>
<organism evidence="5">
    <name type="scientific">viral metagenome</name>
    <dbReference type="NCBI Taxonomy" id="1070528"/>
    <lineage>
        <taxon>unclassified sequences</taxon>
        <taxon>metagenomes</taxon>
        <taxon>organismal metagenomes</taxon>
    </lineage>
</organism>
<comment type="similarity">
    <text evidence="1">Belongs to the heat shock protein 70 family.</text>
</comment>
<reference evidence="5" key="1">
    <citation type="journal article" date="2020" name="Nature">
        <title>Giant virus diversity and host interactions through global metagenomics.</title>
        <authorList>
            <person name="Schulz F."/>
            <person name="Roux S."/>
            <person name="Paez-Espino D."/>
            <person name="Jungbluth S."/>
            <person name="Walsh D.A."/>
            <person name="Denef V.J."/>
            <person name="McMahon K.D."/>
            <person name="Konstantinidis K.T."/>
            <person name="Eloe-Fadrosh E.A."/>
            <person name="Kyrpides N.C."/>
            <person name="Woyke T."/>
        </authorList>
    </citation>
    <scope>NUCLEOTIDE SEQUENCE</scope>
    <source>
        <strain evidence="5">GVMAG-M-3300023184-68</strain>
    </source>
</reference>
<proteinExistence type="inferred from homology"/>
<evidence type="ECO:0000313" key="5">
    <source>
        <dbReference type="EMBL" id="QHT90510.1"/>
    </source>
</evidence>
<dbReference type="SUPFAM" id="SSF53067">
    <property type="entry name" value="Actin-like ATPase domain"/>
    <property type="match status" value="1"/>
</dbReference>
<feature type="region of interest" description="Disordered" evidence="4">
    <location>
        <begin position="352"/>
        <end position="414"/>
    </location>
</feature>
<dbReference type="SUPFAM" id="SSF100934">
    <property type="entry name" value="Heat shock protein 70kD (HSP70), C-terminal subdomain"/>
    <property type="match status" value="1"/>
</dbReference>
<evidence type="ECO:0000256" key="3">
    <source>
        <dbReference type="ARBA" id="ARBA00022840"/>
    </source>
</evidence>
<dbReference type="AlphaFoldDB" id="A0A6C0ID18"/>
<dbReference type="FunFam" id="2.60.34.10:FF:000002">
    <property type="entry name" value="Heat shock 70 kDa"/>
    <property type="match status" value="1"/>
</dbReference>
<name>A0A6C0ID18_9ZZZZ</name>
<evidence type="ECO:0000256" key="2">
    <source>
        <dbReference type="ARBA" id="ARBA00022741"/>
    </source>
</evidence>
<dbReference type="InterPro" id="IPR018181">
    <property type="entry name" value="Heat_shock_70_CS"/>
</dbReference>
<dbReference type="InterPro" id="IPR043129">
    <property type="entry name" value="ATPase_NBD"/>
</dbReference>
<dbReference type="GO" id="GO:0140662">
    <property type="term" value="F:ATP-dependent protein folding chaperone"/>
    <property type="evidence" value="ECO:0007669"/>
    <property type="project" value="InterPro"/>
</dbReference>
<dbReference type="PROSITE" id="PS01036">
    <property type="entry name" value="HSP70_3"/>
    <property type="match status" value="1"/>
</dbReference>
<dbReference type="Gene3D" id="2.60.34.10">
    <property type="entry name" value="Substrate Binding Domain Of DNAk, Chain A, domain 1"/>
    <property type="match status" value="1"/>
</dbReference>
<accession>A0A6C0ID18</accession>
<dbReference type="Gene3D" id="3.30.420.40">
    <property type="match status" value="2"/>
</dbReference>
<sequence length="414" mass="45407">MRRLRTACENAKKTLSVATVASIEIDSLYEGIDFTTSITRAKFENLCDDIFKRTMAPVDQVLSDARMGKSDIHEIVLVGGSTRIPKIQELLKEYFNGKEMCKSINPDECVAYGAAVQAAVLSGSTDSNISDLLLLDVCPLSLGLETAGGVMTKLIPRNTTIPAKKSQTFSTFSDNQPGVLIQVFEGERTLTRDNTLLGKFQLDGIPPMPRGQPQIEVVFDVDANGILNVSASEKSTGKAEKITITNDKGRLTKEDIERMVDEAEKYKQQDEELRDCIEAKASMENYMYQVKGSMKDLKEKIDEETTAKLNSHIRDIEAACEGFAGDHKKEEYEVLKKTLEDEFAKVMGKIQSEGGAPEGASMPEGMSFNPEDIKKAAAAMGKDTVDPTTEVDPADDEPATVSEPVVEPQIEEVD</sequence>
<keyword evidence="3" id="KW-0067">ATP-binding</keyword>
<dbReference type="FunFam" id="3.90.640.10:FF:000010">
    <property type="entry name" value="heat shock 70 kDa protein 14"/>
    <property type="match status" value="1"/>
</dbReference>
<dbReference type="InterPro" id="IPR029047">
    <property type="entry name" value="HSP70_peptide-bd_sf"/>
</dbReference>
<evidence type="ECO:0000256" key="1">
    <source>
        <dbReference type="ARBA" id="ARBA00007381"/>
    </source>
</evidence>